<feature type="compositionally biased region" description="Low complexity" evidence="1">
    <location>
        <begin position="237"/>
        <end position="253"/>
    </location>
</feature>
<dbReference type="PANTHER" id="PTHR28027">
    <property type="entry name" value="TRANSCRIPTIONAL REGULATOR MIT1"/>
    <property type="match status" value="1"/>
</dbReference>
<reference evidence="2" key="1">
    <citation type="submission" date="2013-12" db="EMBL/GenBank/DDBJ databases">
        <authorList>
            <person name="Genoscope - CEA"/>
        </authorList>
    </citation>
    <scope>NUCLEOTIDE SEQUENCE</scope>
    <source>
        <strain evidence="2">CBS 1993</strain>
    </source>
</reference>
<feature type="region of interest" description="Disordered" evidence="1">
    <location>
        <begin position="237"/>
        <end position="264"/>
    </location>
</feature>
<dbReference type="GO" id="GO:0003677">
    <property type="term" value="F:DNA binding"/>
    <property type="evidence" value="ECO:0007669"/>
    <property type="project" value="TreeGrafter"/>
</dbReference>
<evidence type="ECO:0000313" key="3">
    <source>
        <dbReference type="Proteomes" id="UP000019384"/>
    </source>
</evidence>
<name>W6MN57_9ASCO</name>
<dbReference type="Proteomes" id="UP000019384">
    <property type="component" value="Unassembled WGS sequence"/>
</dbReference>
<keyword evidence="3" id="KW-1185">Reference proteome</keyword>
<dbReference type="InterPro" id="IPR018608">
    <property type="entry name" value="Gti1/Pac2"/>
</dbReference>
<reference evidence="2" key="2">
    <citation type="submission" date="2014-02" db="EMBL/GenBank/DDBJ databases">
        <title>Complete DNA sequence of /Kuraishia capsulata/ illustrates novel genomic features among budding yeasts (/Saccharomycotina/).</title>
        <authorList>
            <person name="Morales L."/>
            <person name="Noel B."/>
            <person name="Porcel B."/>
            <person name="Marcet-Houben M."/>
            <person name="Hullo M-F."/>
            <person name="Sacerdot C."/>
            <person name="Tekaia F."/>
            <person name="Leh-Louis V."/>
            <person name="Despons L."/>
            <person name="Khanna V."/>
            <person name="Aury J-M."/>
            <person name="Barbe V."/>
            <person name="Couloux A."/>
            <person name="Labadie K."/>
            <person name="Pelletier E."/>
            <person name="Souciet J-L."/>
            <person name="Boekhout T."/>
            <person name="Gabaldon T."/>
            <person name="Wincker P."/>
            <person name="Dujon B."/>
        </authorList>
    </citation>
    <scope>NUCLEOTIDE SEQUENCE</scope>
    <source>
        <strain evidence="2">CBS 1993</strain>
    </source>
</reference>
<accession>W6MN57</accession>
<dbReference type="HOGENOM" id="CLU_028895_5_0_1"/>
<dbReference type="OrthoDB" id="5572844at2759"/>
<evidence type="ECO:0000256" key="1">
    <source>
        <dbReference type="SAM" id="MobiDB-lite"/>
    </source>
</evidence>
<dbReference type="PANTHER" id="PTHR28027:SF2">
    <property type="entry name" value="TRANSCRIPTIONAL REGULATOR MIT1"/>
    <property type="match status" value="1"/>
</dbReference>
<dbReference type="RefSeq" id="XP_022458470.1">
    <property type="nucleotide sequence ID" value="XM_022602691.1"/>
</dbReference>
<protein>
    <submittedName>
        <fullName evidence="2">Uncharacterized protein</fullName>
    </submittedName>
</protein>
<dbReference type="AlphaFoldDB" id="W6MN57"/>
<dbReference type="Pfam" id="PF09729">
    <property type="entry name" value="Gti1_Pac2"/>
    <property type="match status" value="1"/>
</dbReference>
<evidence type="ECO:0000313" key="2">
    <source>
        <dbReference type="EMBL" id="CDK26467.1"/>
    </source>
</evidence>
<dbReference type="GeneID" id="34519858"/>
<sequence length="378" mass="42618">MSKAPTYNGYIASSYDALLVIQATLNDGLSAVMRRPKSKDRTAMIESGNVFVFIEERSKIKRWTDGISWSPSRILGKFLLYREIIPNKNTKLRKNSYNGVNPGKEDKQGHTPTFVFKEKGLVKKTMTLSMTTKSNTVETIHLICYYSTEDVVNGTLVKPSETELKSINIDNDLIKAWQDCSLGGKVQQDFDYKSVGVPSDKLFLQPPSSYRYEPHSIPNISNSSGLLALNYPTHPSVQRSQSLSMASSHSHSLPPRPNSPSQNTVIQPLIQSWNQYTHHPYNHAFYPLQQNHQVHSQPHQDNSETNIPTPTLAPVAPAPVQHPPNQQLYQPQQPLFQQTQPQSQHQYPLYPPYQYQSQIGLGVNSGVNYGMPSNNTWN</sequence>
<organism evidence="2 3">
    <name type="scientific">Kuraishia capsulata CBS 1993</name>
    <dbReference type="NCBI Taxonomy" id="1382522"/>
    <lineage>
        <taxon>Eukaryota</taxon>
        <taxon>Fungi</taxon>
        <taxon>Dikarya</taxon>
        <taxon>Ascomycota</taxon>
        <taxon>Saccharomycotina</taxon>
        <taxon>Pichiomycetes</taxon>
        <taxon>Pichiales</taxon>
        <taxon>Pichiaceae</taxon>
        <taxon>Kuraishia</taxon>
    </lineage>
</organism>
<proteinExistence type="predicted"/>
<dbReference type="EMBL" id="HG793127">
    <property type="protein sequence ID" value="CDK26467.1"/>
    <property type="molecule type" value="Genomic_DNA"/>
</dbReference>
<gene>
    <name evidence="2" type="ORF">KUCA_T00002439001</name>
</gene>